<dbReference type="Proteomes" id="UP000187609">
    <property type="component" value="Unassembled WGS sequence"/>
</dbReference>
<dbReference type="Pfam" id="PF00332">
    <property type="entry name" value="Glyco_hydro_17"/>
    <property type="match status" value="1"/>
</dbReference>
<name>A0A314KKF7_NICAT</name>
<proteinExistence type="inferred from homology"/>
<evidence type="ECO:0000256" key="5">
    <source>
        <dbReference type="RuleBase" id="RU004336"/>
    </source>
</evidence>
<dbReference type="Gramene" id="OIT29866">
    <property type="protein sequence ID" value="OIT29866"/>
    <property type="gene ID" value="A4A49_34848"/>
</dbReference>
<evidence type="ECO:0000256" key="3">
    <source>
        <dbReference type="ARBA" id="ARBA00023295"/>
    </source>
</evidence>
<comment type="similarity">
    <text evidence="1 4">Belongs to the glycosyl hydrolase 17 family.</text>
</comment>
<dbReference type="GO" id="GO:0005975">
    <property type="term" value="P:carbohydrate metabolic process"/>
    <property type="evidence" value="ECO:0007669"/>
    <property type="project" value="InterPro"/>
</dbReference>
<keyword evidence="6" id="KW-0732">Signal</keyword>
<dbReference type="AlphaFoldDB" id="A0A314KKF7"/>
<comment type="caution">
    <text evidence="7">The sequence shown here is derived from an EMBL/GenBank/DDBJ whole genome shotgun (WGS) entry which is preliminary data.</text>
</comment>
<dbReference type="FunFam" id="3.20.20.80:FF:000010">
    <property type="entry name" value="glucan endo-1,3-beta-glucosidase, basic"/>
    <property type="match status" value="1"/>
</dbReference>
<feature type="chain" id="PRO_5016307861" evidence="6">
    <location>
        <begin position="21"/>
        <end position="433"/>
    </location>
</feature>
<gene>
    <name evidence="7" type="primary">PR2_4</name>
    <name evidence="7" type="ORF">A4A49_34848</name>
</gene>
<dbReference type="SUPFAM" id="SSF51445">
    <property type="entry name" value="(Trans)glycosidases"/>
    <property type="match status" value="1"/>
</dbReference>
<dbReference type="InterPro" id="IPR000490">
    <property type="entry name" value="Glyco_hydro_17"/>
</dbReference>
<evidence type="ECO:0000256" key="6">
    <source>
        <dbReference type="SAM" id="SignalP"/>
    </source>
</evidence>
<dbReference type="InterPro" id="IPR017853">
    <property type="entry name" value="GH"/>
</dbReference>
<dbReference type="SMR" id="A0A314KKF7"/>
<keyword evidence="8" id="KW-1185">Reference proteome</keyword>
<organism evidence="7 8">
    <name type="scientific">Nicotiana attenuata</name>
    <name type="common">Coyote tobacco</name>
    <dbReference type="NCBI Taxonomy" id="49451"/>
    <lineage>
        <taxon>Eukaryota</taxon>
        <taxon>Viridiplantae</taxon>
        <taxon>Streptophyta</taxon>
        <taxon>Embryophyta</taxon>
        <taxon>Tracheophyta</taxon>
        <taxon>Spermatophyta</taxon>
        <taxon>Magnoliopsida</taxon>
        <taxon>eudicotyledons</taxon>
        <taxon>Gunneridae</taxon>
        <taxon>Pentapetalae</taxon>
        <taxon>asterids</taxon>
        <taxon>lamiids</taxon>
        <taxon>Solanales</taxon>
        <taxon>Solanaceae</taxon>
        <taxon>Nicotianoideae</taxon>
        <taxon>Nicotianeae</taxon>
        <taxon>Nicotiana</taxon>
    </lineage>
</organism>
<dbReference type="PROSITE" id="PS00587">
    <property type="entry name" value="GLYCOSYL_HYDROL_F17"/>
    <property type="match status" value="1"/>
</dbReference>
<sequence length="433" mass="48619">MAILLLVALLPNLLILGVQSIGVCYGRNGNNLPSPQDVINLYKDNGITNMRVYDPIPETLTALRGNNIEIIVDIPNYNLQALTDPNAATNWVHTNIINYFPSVKIKYIAVGNEVSPGFPQTAQFAPFILRAMQNVQRALAAYGVQNQIKVSTVMYSGVLTNTYPPWNAVFRDDLKGFIVPIVQFLAQNGSPLLANIYPYFAYRGDPAHVALPYALFTQPGADPGSGYHNLFDAMLDAQYYALEKAGGNNIEIVVAESGWPSDGGFGARIWVPAVPAWEKEFCFKNGEFTWENFLECKRYTYHFKKILEWNDSAAEEAFNYAKNRFNAEFHNLKFVDTNFEPNPNLYIDEIDWNNSEIDPQLLLELELALKAAEEEDDGINIPKHLRRAYEMPIEKIIPTGWDVVDFVECNVLTGLIVGDHSSCGEGREVVRRP</sequence>
<evidence type="ECO:0000256" key="1">
    <source>
        <dbReference type="ARBA" id="ARBA00008773"/>
    </source>
</evidence>
<evidence type="ECO:0000256" key="2">
    <source>
        <dbReference type="ARBA" id="ARBA00022801"/>
    </source>
</evidence>
<keyword evidence="3 5" id="KW-0326">Glycosidase</keyword>
<accession>A0A314KKF7</accession>
<dbReference type="Gene3D" id="3.20.20.80">
    <property type="entry name" value="Glycosidases"/>
    <property type="match status" value="1"/>
</dbReference>
<dbReference type="InterPro" id="IPR044965">
    <property type="entry name" value="Glyco_hydro_17_plant"/>
</dbReference>
<feature type="signal peptide" evidence="6">
    <location>
        <begin position="1"/>
        <end position="20"/>
    </location>
</feature>
<dbReference type="STRING" id="49451.A0A314KKF7"/>
<reference evidence="7" key="1">
    <citation type="submission" date="2016-11" db="EMBL/GenBank/DDBJ databases">
        <title>The genome of Nicotiana attenuata.</title>
        <authorList>
            <person name="Xu S."/>
            <person name="Brockmoeller T."/>
            <person name="Gaquerel E."/>
            <person name="Navarro A."/>
            <person name="Kuhl H."/>
            <person name="Gase K."/>
            <person name="Ling Z."/>
            <person name="Zhou W."/>
            <person name="Kreitzer C."/>
            <person name="Stanke M."/>
            <person name="Tang H."/>
            <person name="Lyons E."/>
            <person name="Pandey P."/>
            <person name="Pandey S.P."/>
            <person name="Timmermann B."/>
            <person name="Baldwin I.T."/>
        </authorList>
    </citation>
    <scope>NUCLEOTIDE SEQUENCE [LARGE SCALE GENOMIC DNA]</scope>
    <source>
        <strain evidence="7">UT</strain>
    </source>
</reference>
<dbReference type="EMBL" id="MJEQ01001662">
    <property type="protein sequence ID" value="OIT29866.1"/>
    <property type="molecule type" value="Genomic_DNA"/>
</dbReference>
<dbReference type="PANTHER" id="PTHR32227">
    <property type="entry name" value="GLUCAN ENDO-1,3-BETA-GLUCOSIDASE BG1-RELATED-RELATED"/>
    <property type="match status" value="1"/>
</dbReference>
<dbReference type="GO" id="GO:0004553">
    <property type="term" value="F:hydrolase activity, hydrolyzing O-glycosyl compounds"/>
    <property type="evidence" value="ECO:0007669"/>
    <property type="project" value="InterPro"/>
</dbReference>
<evidence type="ECO:0000256" key="4">
    <source>
        <dbReference type="RuleBase" id="RU004335"/>
    </source>
</evidence>
<evidence type="ECO:0000313" key="8">
    <source>
        <dbReference type="Proteomes" id="UP000187609"/>
    </source>
</evidence>
<keyword evidence="2 5" id="KW-0378">Hydrolase</keyword>
<evidence type="ECO:0000313" key="7">
    <source>
        <dbReference type="EMBL" id="OIT29866.1"/>
    </source>
</evidence>
<protein>
    <submittedName>
        <fullName evidence="7">Glucan endo-1,3-beta-glucosidase, acidic isoform gi9</fullName>
    </submittedName>
</protein>